<keyword evidence="2" id="KW-0378">Hydrolase</keyword>
<name>A0A6S7F3Y4_9BURK</name>
<dbReference type="InterPro" id="IPR000120">
    <property type="entry name" value="Amidase"/>
</dbReference>
<reference evidence="2 3" key="1">
    <citation type="submission" date="2020-04" db="EMBL/GenBank/DDBJ databases">
        <authorList>
            <person name="De Canck E."/>
        </authorList>
    </citation>
    <scope>NUCLEOTIDE SEQUENCE [LARGE SCALE GENOMIC DNA]</scope>
    <source>
        <strain evidence="2 3">LMG 6000</strain>
    </source>
</reference>
<dbReference type="InterPro" id="IPR036928">
    <property type="entry name" value="AS_sf"/>
</dbReference>
<sequence>MTLAAPAAADALNDIVAMPAHALSEAIRQRQVSCREVMTAYLSHIDRINPKLNAIVARRDSDELLREADERDAQLAAGQWLGWLHGMPQAPKDLTAVRGMVTSMGSLVYKDQVTVHDSIMIERMRAAGAIFIGRSNVPEFGLGSHTYNQVYGTTGNPYDPSRTAGGSSGGAAAALAARMLPVADGSDFGGSLRNPAAFCNVYGMRPSAGRVPYGPSTEVFLKQLAYEGPMGRSPRDVALLLSVMAGPDRRVPLSLTGDPAQFAQALDADLRGKRVGWLGDWEGYLPMEAGILELCELALADLTLAGCETVDYQVPFAGERLWRIWLAHRHLMVGGQLHPLVHNPETRKLVKPAVVWEVEGLEGMTARQVYQATEERSAWYHTVLRMFEDVDYLAVPSAQVFPFDASLDWPKEIGGRPMDTYHRWMETVTPWTLAGCPVISVPVGFNAAGLPMGMQLIGPPQADLAVLQLAHAYGQARDWVESRPPAALWGKTP</sequence>
<dbReference type="Gene3D" id="3.90.1300.10">
    <property type="entry name" value="Amidase signature (AS) domain"/>
    <property type="match status" value="1"/>
</dbReference>
<proteinExistence type="predicted"/>
<accession>A0A6S7F3Y4</accession>
<dbReference type="NCBIfam" id="NF005686">
    <property type="entry name" value="PRK07486.1"/>
    <property type="match status" value="1"/>
</dbReference>
<feature type="domain" description="Amidase" evidence="1">
    <location>
        <begin position="36"/>
        <end position="467"/>
    </location>
</feature>
<gene>
    <name evidence="2" type="primary">aam_2</name>
    <name evidence="2" type="ORF">LMG6000_00999</name>
</gene>
<dbReference type="RefSeq" id="WP_175200933.1">
    <property type="nucleotide sequence ID" value="NZ_CADILH010000001.1"/>
</dbReference>
<dbReference type="InterPro" id="IPR020556">
    <property type="entry name" value="Amidase_CS"/>
</dbReference>
<dbReference type="PANTHER" id="PTHR11895">
    <property type="entry name" value="TRANSAMIDASE"/>
    <property type="match status" value="1"/>
</dbReference>
<dbReference type="EMBL" id="CADILH010000001">
    <property type="protein sequence ID" value="CAB3929946.1"/>
    <property type="molecule type" value="Genomic_DNA"/>
</dbReference>
<organism evidence="2 3">
    <name type="scientific">Achromobacter insolitus</name>
    <dbReference type="NCBI Taxonomy" id="217204"/>
    <lineage>
        <taxon>Bacteria</taxon>
        <taxon>Pseudomonadati</taxon>
        <taxon>Pseudomonadota</taxon>
        <taxon>Betaproteobacteria</taxon>
        <taxon>Burkholderiales</taxon>
        <taxon>Alcaligenaceae</taxon>
        <taxon>Achromobacter</taxon>
    </lineage>
</organism>
<dbReference type="PANTHER" id="PTHR11895:SF76">
    <property type="entry name" value="INDOLEACETAMIDE HYDROLASE"/>
    <property type="match status" value="1"/>
</dbReference>
<evidence type="ECO:0000259" key="1">
    <source>
        <dbReference type="Pfam" id="PF01425"/>
    </source>
</evidence>
<keyword evidence="3" id="KW-1185">Reference proteome</keyword>
<dbReference type="EC" id="3.5.1.13" evidence="2"/>
<evidence type="ECO:0000313" key="2">
    <source>
        <dbReference type="EMBL" id="CAB3929946.1"/>
    </source>
</evidence>
<evidence type="ECO:0000313" key="3">
    <source>
        <dbReference type="Proteomes" id="UP000494183"/>
    </source>
</evidence>
<dbReference type="SUPFAM" id="SSF75304">
    <property type="entry name" value="Amidase signature (AS) enzymes"/>
    <property type="match status" value="1"/>
</dbReference>
<dbReference type="PROSITE" id="PS00571">
    <property type="entry name" value="AMIDASES"/>
    <property type="match status" value="1"/>
</dbReference>
<dbReference type="InterPro" id="IPR023631">
    <property type="entry name" value="Amidase_dom"/>
</dbReference>
<protein>
    <submittedName>
        <fullName evidence="2">Acylamidase</fullName>
        <ecNumber evidence="2">3.5.1.13</ecNumber>
    </submittedName>
</protein>
<dbReference type="AlphaFoldDB" id="A0A6S7F3Y4"/>
<dbReference type="Proteomes" id="UP000494183">
    <property type="component" value="Unassembled WGS sequence"/>
</dbReference>
<dbReference type="GO" id="GO:0047680">
    <property type="term" value="F:aryl-acylamidase activity"/>
    <property type="evidence" value="ECO:0007669"/>
    <property type="project" value="UniProtKB-EC"/>
</dbReference>
<dbReference type="Pfam" id="PF01425">
    <property type="entry name" value="Amidase"/>
    <property type="match status" value="1"/>
</dbReference>